<dbReference type="GO" id="GO:0016485">
    <property type="term" value="P:protein processing"/>
    <property type="evidence" value="ECO:0007669"/>
    <property type="project" value="InterPro"/>
</dbReference>
<evidence type="ECO:0000256" key="2">
    <source>
        <dbReference type="ARBA" id="ARBA00004653"/>
    </source>
</evidence>
<keyword evidence="12" id="KW-1185">Reference proteome</keyword>
<keyword evidence="8" id="KW-0333">Golgi apparatus</keyword>
<dbReference type="GO" id="GO:0006509">
    <property type="term" value="P:membrane protein ectodomain proteolysis"/>
    <property type="evidence" value="ECO:0007669"/>
    <property type="project" value="TreeGrafter"/>
</dbReference>
<dbReference type="EMBL" id="CAJPVJ010021953">
    <property type="protein sequence ID" value="CAG2178098.1"/>
    <property type="molecule type" value="Genomic_DNA"/>
</dbReference>
<dbReference type="GO" id="GO:0070765">
    <property type="term" value="C:gamma-secretase complex"/>
    <property type="evidence" value="ECO:0007669"/>
    <property type="project" value="TreeGrafter"/>
</dbReference>
<dbReference type="GO" id="GO:0000139">
    <property type="term" value="C:Golgi membrane"/>
    <property type="evidence" value="ECO:0007669"/>
    <property type="project" value="UniProtKB-SubCell"/>
</dbReference>
<evidence type="ECO:0000256" key="4">
    <source>
        <dbReference type="ARBA" id="ARBA00022692"/>
    </source>
</evidence>
<feature type="transmembrane region" description="Helical" evidence="10">
    <location>
        <begin position="226"/>
        <end position="248"/>
    </location>
</feature>
<feature type="transmembrane region" description="Helical" evidence="10">
    <location>
        <begin position="139"/>
        <end position="154"/>
    </location>
</feature>
<evidence type="ECO:0000256" key="5">
    <source>
        <dbReference type="ARBA" id="ARBA00022824"/>
    </source>
</evidence>
<dbReference type="OrthoDB" id="6418340at2759"/>
<proteinExistence type="inferred from homology"/>
<dbReference type="GO" id="GO:0042500">
    <property type="term" value="F:aspartic endopeptidase activity, intramembrane cleaving"/>
    <property type="evidence" value="ECO:0007669"/>
    <property type="project" value="InterPro"/>
</dbReference>
<dbReference type="EMBL" id="OC936778">
    <property type="protein sequence ID" value="CAD7660962.1"/>
    <property type="molecule type" value="Genomic_DNA"/>
</dbReference>
<evidence type="ECO:0000256" key="3">
    <source>
        <dbReference type="ARBA" id="ARBA00008604"/>
    </source>
</evidence>
<sequence>FHDLYDEHIGQGKNSSAGDILTSALIMGLVFVVLMACVTFVMAIVIIYEFTRCMKAFFILAFVIYFGLFGAGYLFIAVSEYNVAMDWISILLILWNYTGVGIIVFFIAGPKLLKQIYLILLTANVALILMLVLPKWTTWVLLFLMCGWDLYAVLHKTGPLNRMMASMDTNEKEMPPLLYSTAIWVLMSDKSKKRDTDHDSGVQLGLGDFVFYSLLVGTSFASGDLLTAIMCCISILVGLAITLFILLIRNTPLPALPISITLGVLTNFCAQYCVIPFNDALQDRLIFI</sequence>
<evidence type="ECO:0008006" key="13">
    <source>
        <dbReference type="Google" id="ProtNLM"/>
    </source>
</evidence>
<dbReference type="InterPro" id="IPR042524">
    <property type="entry name" value="Presenilin_C"/>
</dbReference>
<keyword evidence="9 10" id="KW-0472">Membrane</keyword>
<keyword evidence="6" id="KW-0914">Notch signaling pathway</keyword>
<gene>
    <name evidence="11" type="ORF">ONB1V03_LOCUS17524</name>
</gene>
<keyword evidence="4 10" id="KW-0812">Transmembrane</keyword>
<dbReference type="GO" id="GO:0005789">
    <property type="term" value="C:endoplasmic reticulum membrane"/>
    <property type="evidence" value="ECO:0007669"/>
    <property type="project" value="UniProtKB-SubCell"/>
</dbReference>
<feature type="transmembrane region" description="Helical" evidence="10">
    <location>
        <begin position="88"/>
        <end position="109"/>
    </location>
</feature>
<feature type="transmembrane region" description="Helical" evidence="10">
    <location>
        <begin position="57"/>
        <end position="76"/>
    </location>
</feature>
<accession>A0A7R9QWE7</accession>
<reference evidence="11" key="1">
    <citation type="submission" date="2020-11" db="EMBL/GenBank/DDBJ databases">
        <authorList>
            <person name="Tran Van P."/>
        </authorList>
    </citation>
    <scope>NUCLEOTIDE SEQUENCE</scope>
</reference>
<dbReference type="Gene3D" id="1.10.472.100">
    <property type="entry name" value="Presenilin"/>
    <property type="match status" value="1"/>
</dbReference>
<name>A0A7R9QWE7_9ACAR</name>
<feature type="transmembrane region" description="Helical" evidence="10">
    <location>
        <begin position="116"/>
        <end position="133"/>
    </location>
</feature>
<dbReference type="PANTHER" id="PTHR10202">
    <property type="entry name" value="PRESENILIN"/>
    <property type="match status" value="1"/>
</dbReference>
<comment type="similarity">
    <text evidence="3">Belongs to the peptidase A22A family.</text>
</comment>
<keyword evidence="5" id="KW-0256">Endoplasmic reticulum</keyword>
<evidence type="ECO:0000256" key="7">
    <source>
        <dbReference type="ARBA" id="ARBA00022989"/>
    </source>
</evidence>
<feature type="non-terminal residue" evidence="11">
    <location>
        <position position="1"/>
    </location>
</feature>
<evidence type="ECO:0000313" key="11">
    <source>
        <dbReference type="EMBL" id="CAD7660962.1"/>
    </source>
</evidence>
<evidence type="ECO:0000256" key="8">
    <source>
        <dbReference type="ARBA" id="ARBA00023034"/>
    </source>
</evidence>
<evidence type="ECO:0000256" key="10">
    <source>
        <dbReference type="SAM" id="Phobius"/>
    </source>
</evidence>
<protein>
    <recommendedName>
        <fullName evidence="13">Presenilin</fullName>
    </recommendedName>
</protein>
<dbReference type="SMART" id="SM00730">
    <property type="entry name" value="PSN"/>
    <property type="match status" value="1"/>
</dbReference>
<dbReference type="Proteomes" id="UP000728032">
    <property type="component" value="Unassembled WGS sequence"/>
</dbReference>
<feature type="transmembrane region" description="Helical" evidence="10">
    <location>
        <begin position="200"/>
        <end position="220"/>
    </location>
</feature>
<evidence type="ECO:0000256" key="1">
    <source>
        <dbReference type="ARBA" id="ARBA00004477"/>
    </source>
</evidence>
<comment type="subcellular location">
    <subcellularLocation>
        <location evidence="1">Endoplasmic reticulum membrane</location>
        <topology evidence="1">Multi-pass membrane protein</topology>
    </subcellularLocation>
    <subcellularLocation>
        <location evidence="2">Golgi apparatus membrane</location>
        <topology evidence="2">Multi-pass membrane protein</topology>
    </subcellularLocation>
</comment>
<feature type="transmembrane region" description="Helical" evidence="10">
    <location>
        <begin position="20"/>
        <end position="45"/>
    </location>
</feature>
<dbReference type="InterPro" id="IPR001108">
    <property type="entry name" value="Peptidase_A22A"/>
</dbReference>
<evidence type="ECO:0000256" key="6">
    <source>
        <dbReference type="ARBA" id="ARBA00022976"/>
    </source>
</evidence>
<organism evidence="11">
    <name type="scientific">Oppiella nova</name>
    <dbReference type="NCBI Taxonomy" id="334625"/>
    <lineage>
        <taxon>Eukaryota</taxon>
        <taxon>Metazoa</taxon>
        <taxon>Ecdysozoa</taxon>
        <taxon>Arthropoda</taxon>
        <taxon>Chelicerata</taxon>
        <taxon>Arachnida</taxon>
        <taxon>Acari</taxon>
        <taxon>Acariformes</taxon>
        <taxon>Sarcoptiformes</taxon>
        <taxon>Oribatida</taxon>
        <taxon>Brachypylina</taxon>
        <taxon>Oppioidea</taxon>
        <taxon>Oppiidae</taxon>
        <taxon>Oppiella</taxon>
    </lineage>
</organism>
<dbReference type="PANTHER" id="PTHR10202:SF13">
    <property type="entry name" value="PRESENILIN HOMOLOG"/>
    <property type="match status" value="1"/>
</dbReference>
<evidence type="ECO:0000313" key="12">
    <source>
        <dbReference type="Proteomes" id="UP000728032"/>
    </source>
</evidence>
<keyword evidence="7 10" id="KW-1133">Transmembrane helix</keyword>
<dbReference type="Pfam" id="PF01080">
    <property type="entry name" value="Presenilin"/>
    <property type="match status" value="1"/>
</dbReference>
<evidence type="ECO:0000256" key="9">
    <source>
        <dbReference type="ARBA" id="ARBA00023136"/>
    </source>
</evidence>
<dbReference type="AlphaFoldDB" id="A0A7R9QWE7"/>
<dbReference type="GO" id="GO:0007219">
    <property type="term" value="P:Notch signaling pathway"/>
    <property type="evidence" value="ECO:0007669"/>
    <property type="project" value="UniProtKB-KW"/>
</dbReference>
<dbReference type="InterPro" id="IPR006639">
    <property type="entry name" value="Preselin/SPP"/>
</dbReference>